<gene>
    <name evidence="2" type="ORF">HCEG_06261</name>
</gene>
<evidence type="ECO:0000313" key="2">
    <source>
        <dbReference type="EMBL" id="EGC47046.1"/>
    </source>
</evidence>
<dbReference type="HOGENOM" id="CLU_2222431_0_0_1"/>
<name>F0UPZ6_AJEC8</name>
<protein>
    <submittedName>
        <fullName evidence="2">Predicted protein</fullName>
    </submittedName>
</protein>
<proteinExistence type="predicted"/>
<dbReference type="VEuPathDB" id="FungiDB:I7I53_00405"/>
<accession>F0UPZ6</accession>
<dbReference type="EMBL" id="DS990640">
    <property type="protein sequence ID" value="EGC47046.1"/>
    <property type="molecule type" value="Genomic_DNA"/>
</dbReference>
<evidence type="ECO:0000313" key="3">
    <source>
        <dbReference type="Proteomes" id="UP000008142"/>
    </source>
</evidence>
<sequence>MLASKLISTCFFSSQPPSTTGDYTLPMTVTDGDDGEDGGDASGSSERRPFPPLLWSRIQRSLKPYGLWISNLALLIGPSMSRCLDSRRNVLLLAYASGRPCSSARP</sequence>
<reference evidence="3" key="1">
    <citation type="submission" date="2008-07" db="EMBL/GenBank/DDBJ databases">
        <title>Annotation of Ajellomyces capsulatus strain H88.</title>
        <authorList>
            <person name="Champion M."/>
            <person name="Cuomo C."/>
            <person name="Ma L.-J."/>
            <person name="Henn M.R."/>
            <person name="Sil A."/>
            <person name="Goldman B."/>
            <person name="Young S.K."/>
            <person name="Kodira C.D."/>
            <person name="Zeng Q."/>
            <person name="Koehrsen M."/>
            <person name="Alvarado L."/>
            <person name="Berlin A."/>
            <person name="Borenstein D."/>
            <person name="Chen Z."/>
            <person name="Engels R."/>
            <person name="Freedman E."/>
            <person name="Gellesch M."/>
            <person name="Goldberg J."/>
            <person name="Griggs A."/>
            <person name="Gujja S."/>
            <person name="Heiman D."/>
            <person name="Hepburn T."/>
            <person name="Howarth C."/>
            <person name="Jen D."/>
            <person name="Larson L."/>
            <person name="Lewis B."/>
            <person name="Mehta T."/>
            <person name="Park D."/>
            <person name="Pearson M."/>
            <person name="Roberts A."/>
            <person name="Saif S."/>
            <person name="Shea T."/>
            <person name="Shenoy N."/>
            <person name="Sisk P."/>
            <person name="Stolte C."/>
            <person name="Sykes S."/>
            <person name="Walk T."/>
            <person name="White J."/>
            <person name="Yandava C."/>
            <person name="Klein B."/>
            <person name="McEwen J.G."/>
            <person name="Puccia R."/>
            <person name="Goldman G.H."/>
            <person name="Felipe M.S."/>
            <person name="Nino-Vega G."/>
            <person name="San-Blas G."/>
            <person name="Taylor J."/>
            <person name="Mendoza L."/>
            <person name="Galagan J."/>
            <person name="Nusbaum C."/>
            <person name="Birren B."/>
        </authorList>
    </citation>
    <scope>NUCLEOTIDE SEQUENCE [LARGE SCALE GENOMIC DNA]</scope>
    <source>
        <strain evidence="3">H88</strain>
    </source>
</reference>
<organism evidence="3">
    <name type="scientific">Ajellomyces capsulatus (strain H88)</name>
    <name type="common">Darling's disease fungus</name>
    <name type="synonym">Histoplasma capsulatum</name>
    <dbReference type="NCBI Taxonomy" id="544711"/>
    <lineage>
        <taxon>Eukaryota</taxon>
        <taxon>Fungi</taxon>
        <taxon>Dikarya</taxon>
        <taxon>Ascomycota</taxon>
        <taxon>Pezizomycotina</taxon>
        <taxon>Eurotiomycetes</taxon>
        <taxon>Eurotiomycetidae</taxon>
        <taxon>Onygenales</taxon>
        <taxon>Ajellomycetaceae</taxon>
        <taxon>Histoplasma</taxon>
    </lineage>
</organism>
<dbReference type="Proteomes" id="UP000008142">
    <property type="component" value="Unassembled WGS sequence"/>
</dbReference>
<dbReference type="AlphaFoldDB" id="F0UPZ6"/>
<feature type="region of interest" description="Disordered" evidence="1">
    <location>
        <begin position="28"/>
        <end position="50"/>
    </location>
</feature>
<evidence type="ECO:0000256" key="1">
    <source>
        <dbReference type="SAM" id="MobiDB-lite"/>
    </source>
</evidence>